<evidence type="ECO:0000259" key="1">
    <source>
        <dbReference type="PROSITE" id="PS50011"/>
    </source>
</evidence>
<dbReference type="SUPFAM" id="SSF56112">
    <property type="entry name" value="Protein kinase-like (PK-like)"/>
    <property type="match status" value="1"/>
</dbReference>
<evidence type="ECO:0000313" key="3">
    <source>
        <dbReference type="Proteomes" id="UP000027265"/>
    </source>
</evidence>
<organism evidence="2 3">
    <name type="scientific">Jaapia argillacea MUCL 33604</name>
    <dbReference type="NCBI Taxonomy" id="933084"/>
    <lineage>
        <taxon>Eukaryota</taxon>
        <taxon>Fungi</taxon>
        <taxon>Dikarya</taxon>
        <taxon>Basidiomycota</taxon>
        <taxon>Agaricomycotina</taxon>
        <taxon>Agaricomycetes</taxon>
        <taxon>Agaricomycetidae</taxon>
        <taxon>Jaapiales</taxon>
        <taxon>Jaapiaceae</taxon>
        <taxon>Jaapia</taxon>
    </lineage>
</organism>
<dbReference type="AlphaFoldDB" id="A0A067PTU9"/>
<evidence type="ECO:0000313" key="2">
    <source>
        <dbReference type="EMBL" id="KDQ54712.1"/>
    </source>
</evidence>
<name>A0A067PTU9_9AGAM</name>
<dbReference type="Proteomes" id="UP000027265">
    <property type="component" value="Unassembled WGS sequence"/>
</dbReference>
<dbReference type="Gene3D" id="1.10.510.10">
    <property type="entry name" value="Transferase(Phosphotransferase) domain 1"/>
    <property type="match status" value="1"/>
</dbReference>
<protein>
    <recommendedName>
        <fullName evidence="1">Protein kinase domain-containing protein</fullName>
    </recommendedName>
</protein>
<feature type="domain" description="Protein kinase" evidence="1">
    <location>
        <begin position="90"/>
        <end position="349"/>
    </location>
</feature>
<dbReference type="HOGENOM" id="CLU_844842_0_0_1"/>
<proteinExistence type="predicted"/>
<dbReference type="STRING" id="933084.A0A067PTU9"/>
<reference evidence="3" key="1">
    <citation type="journal article" date="2014" name="Proc. Natl. Acad. Sci. U.S.A.">
        <title>Extensive sampling of basidiomycete genomes demonstrates inadequacy of the white-rot/brown-rot paradigm for wood decay fungi.</title>
        <authorList>
            <person name="Riley R."/>
            <person name="Salamov A.A."/>
            <person name="Brown D.W."/>
            <person name="Nagy L.G."/>
            <person name="Floudas D."/>
            <person name="Held B.W."/>
            <person name="Levasseur A."/>
            <person name="Lombard V."/>
            <person name="Morin E."/>
            <person name="Otillar R."/>
            <person name="Lindquist E.A."/>
            <person name="Sun H."/>
            <person name="LaButti K.M."/>
            <person name="Schmutz J."/>
            <person name="Jabbour D."/>
            <person name="Luo H."/>
            <person name="Baker S.E."/>
            <person name="Pisabarro A.G."/>
            <person name="Walton J.D."/>
            <person name="Blanchette R.A."/>
            <person name="Henrissat B."/>
            <person name="Martin F."/>
            <person name="Cullen D."/>
            <person name="Hibbett D.S."/>
            <person name="Grigoriev I.V."/>
        </authorList>
    </citation>
    <scope>NUCLEOTIDE SEQUENCE [LARGE SCALE GENOMIC DNA]</scope>
    <source>
        <strain evidence="3">MUCL 33604</strain>
    </source>
</reference>
<dbReference type="InterPro" id="IPR000719">
    <property type="entry name" value="Prot_kinase_dom"/>
</dbReference>
<dbReference type="InterPro" id="IPR011009">
    <property type="entry name" value="Kinase-like_dom_sf"/>
</dbReference>
<dbReference type="GO" id="GO:0005524">
    <property type="term" value="F:ATP binding"/>
    <property type="evidence" value="ECO:0007669"/>
    <property type="project" value="InterPro"/>
</dbReference>
<accession>A0A067PTU9</accession>
<dbReference type="PROSITE" id="PS50011">
    <property type="entry name" value="PROTEIN_KINASE_DOM"/>
    <property type="match status" value="1"/>
</dbReference>
<dbReference type="EMBL" id="KL197728">
    <property type="protein sequence ID" value="KDQ54712.1"/>
    <property type="molecule type" value="Genomic_DNA"/>
</dbReference>
<gene>
    <name evidence="2" type="ORF">JAAARDRAFT_209371</name>
</gene>
<dbReference type="GO" id="GO:0004672">
    <property type="term" value="F:protein kinase activity"/>
    <property type="evidence" value="ECO:0007669"/>
    <property type="project" value="InterPro"/>
</dbReference>
<sequence>MVEKSEIEKVFVLNQLATAAQTMLPLDVMLYLIDSLRWLASRIYAGCTRNSSNPIISSICTGQFPDPKYTTRRAIATARAESITSRINPLIYVPVYGENPYTRIWTEYTEADPAVHSLPPLTEVVPPLKELHITARDLTCLEVLRDYHEVEHVSSVFKVGYRGATYILKAYRASGDLTRTDPFRINDGLFRFHHEKQAYEHLLHFGVCAKGFVPDCYGWFKLPVDDVSWLHAFASDPRPPNAILLEYIDNAVQLDISNITVSIAENALTAISHIHQARVLHCDLYPRNHLILPDGRVVIIDFDAALTRPDDSVNLLELNWEKAFSWGMYYRAMLPDRLIGLTPDQATLY</sequence>
<dbReference type="InParanoid" id="A0A067PTU9"/>
<dbReference type="OrthoDB" id="2521594at2759"/>
<keyword evidence="3" id="KW-1185">Reference proteome</keyword>